<dbReference type="AlphaFoldDB" id="A0A518B9L8"/>
<evidence type="ECO:0000313" key="2">
    <source>
        <dbReference type="EMBL" id="QDU63674.1"/>
    </source>
</evidence>
<sequence length="391" mass="43363">MSTRRFFRWTTRPTKQGMVFLFILACVFGASFIQRVNLLVLIFSLSSALLGVGLWVQDRMLRGVKLRRTAPRQVEAGDGFNVTLEASKEFGPAIWATCVVESLEPRVPTFAPEAPLPVVREGDSGKGNYRARLPKRGRYRFASPWLVTQFPFGFFERRRAPVAVEGDLEITVTPRMGTILRPFWPMATSGAESPRLSAAVQSRQFEELAGLRPYRTGDNPRHIHWRTTARRGETIIKEFHRAGGVEGLLVVEAWRPARTRDVADQTVERLLSFAATFLRDRCRQTSAQMTVLLVGETTRLHTGIASQGLLAVCLEDLAVMQASPDADWSRSARETLGQAMFQGGTLLASTRPQPEATAALSAYVTRGMAGSPLVVDVSEESFGETFTMEAP</sequence>
<dbReference type="KEGG" id="knv:Pan216_45550"/>
<dbReference type="PANTHER" id="PTHR34351:SF1">
    <property type="entry name" value="SLR1927 PROTEIN"/>
    <property type="match status" value="1"/>
</dbReference>
<dbReference type="RefSeq" id="WP_145261320.1">
    <property type="nucleotide sequence ID" value="NZ_CP036279.1"/>
</dbReference>
<keyword evidence="3" id="KW-1185">Reference proteome</keyword>
<proteinExistence type="predicted"/>
<dbReference type="PROSITE" id="PS51257">
    <property type="entry name" value="PROKAR_LIPOPROTEIN"/>
    <property type="match status" value="1"/>
</dbReference>
<dbReference type="InterPro" id="IPR002881">
    <property type="entry name" value="DUF58"/>
</dbReference>
<name>A0A518B9L8_9BACT</name>
<dbReference type="Proteomes" id="UP000317093">
    <property type="component" value="Chromosome"/>
</dbReference>
<organism evidence="2 3">
    <name type="scientific">Kolteria novifilia</name>
    <dbReference type="NCBI Taxonomy" id="2527975"/>
    <lineage>
        <taxon>Bacteria</taxon>
        <taxon>Pseudomonadati</taxon>
        <taxon>Planctomycetota</taxon>
        <taxon>Planctomycetia</taxon>
        <taxon>Kolteriales</taxon>
        <taxon>Kolteriaceae</taxon>
        <taxon>Kolteria</taxon>
    </lineage>
</organism>
<reference evidence="2 3" key="1">
    <citation type="submission" date="2019-02" db="EMBL/GenBank/DDBJ databases">
        <title>Deep-cultivation of Planctomycetes and their phenomic and genomic characterization uncovers novel biology.</title>
        <authorList>
            <person name="Wiegand S."/>
            <person name="Jogler M."/>
            <person name="Boedeker C."/>
            <person name="Pinto D."/>
            <person name="Vollmers J."/>
            <person name="Rivas-Marin E."/>
            <person name="Kohn T."/>
            <person name="Peeters S.H."/>
            <person name="Heuer A."/>
            <person name="Rast P."/>
            <person name="Oberbeckmann S."/>
            <person name="Bunk B."/>
            <person name="Jeske O."/>
            <person name="Meyerdierks A."/>
            <person name="Storesund J.E."/>
            <person name="Kallscheuer N."/>
            <person name="Luecker S."/>
            <person name="Lage O.M."/>
            <person name="Pohl T."/>
            <person name="Merkel B.J."/>
            <person name="Hornburger P."/>
            <person name="Mueller R.-W."/>
            <person name="Bruemmer F."/>
            <person name="Labrenz M."/>
            <person name="Spormann A.M."/>
            <person name="Op den Camp H."/>
            <person name="Overmann J."/>
            <person name="Amann R."/>
            <person name="Jetten M.S.M."/>
            <person name="Mascher T."/>
            <person name="Medema M.H."/>
            <person name="Devos D.P."/>
            <person name="Kaster A.-K."/>
            <person name="Ovreas L."/>
            <person name="Rohde M."/>
            <person name="Galperin M.Y."/>
            <person name="Jogler C."/>
        </authorList>
    </citation>
    <scope>NUCLEOTIDE SEQUENCE [LARGE SCALE GENOMIC DNA]</scope>
    <source>
        <strain evidence="2 3">Pan216</strain>
    </source>
</reference>
<protein>
    <recommendedName>
        <fullName evidence="1">DUF58 domain-containing protein</fullName>
    </recommendedName>
</protein>
<dbReference type="Pfam" id="PF01882">
    <property type="entry name" value="DUF58"/>
    <property type="match status" value="1"/>
</dbReference>
<evidence type="ECO:0000313" key="3">
    <source>
        <dbReference type="Proteomes" id="UP000317093"/>
    </source>
</evidence>
<gene>
    <name evidence="2" type="ORF">Pan216_45550</name>
</gene>
<dbReference type="PANTHER" id="PTHR34351">
    <property type="entry name" value="SLR1927 PROTEIN-RELATED"/>
    <property type="match status" value="1"/>
</dbReference>
<accession>A0A518B9L8</accession>
<dbReference type="OrthoDB" id="9812729at2"/>
<feature type="domain" description="DUF58" evidence="1">
    <location>
        <begin position="211"/>
        <end position="315"/>
    </location>
</feature>
<dbReference type="EMBL" id="CP036279">
    <property type="protein sequence ID" value="QDU63674.1"/>
    <property type="molecule type" value="Genomic_DNA"/>
</dbReference>
<evidence type="ECO:0000259" key="1">
    <source>
        <dbReference type="Pfam" id="PF01882"/>
    </source>
</evidence>